<feature type="transmembrane region" description="Helical" evidence="6">
    <location>
        <begin position="144"/>
        <end position="163"/>
    </location>
</feature>
<dbReference type="PANTHER" id="PTHR43124">
    <property type="entry name" value="PURINE EFFLUX PUMP PBUE"/>
    <property type="match status" value="1"/>
</dbReference>
<evidence type="ECO:0000256" key="5">
    <source>
        <dbReference type="ARBA" id="ARBA00023136"/>
    </source>
</evidence>
<dbReference type="Proteomes" id="UP000673975">
    <property type="component" value="Unassembled WGS sequence"/>
</dbReference>
<dbReference type="InterPro" id="IPR020846">
    <property type="entry name" value="MFS_dom"/>
</dbReference>
<dbReference type="CDD" id="cd17473">
    <property type="entry name" value="MFS_arabinose_efflux_permease_like"/>
    <property type="match status" value="1"/>
</dbReference>
<proteinExistence type="predicted"/>
<dbReference type="GO" id="GO:0022857">
    <property type="term" value="F:transmembrane transporter activity"/>
    <property type="evidence" value="ECO:0007669"/>
    <property type="project" value="InterPro"/>
</dbReference>
<evidence type="ECO:0000259" key="7">
    <source>
        <dbReference type="PROSITE" id="PS50850"/>
    </source>
</evidence>
<feature type="transmembrane region" description="Helical" evidence="6">
    <location>
        <begin position="57"/>
        <end position="75"/>
    </location>
</feature>
<name>A0A8J7RVL6_9BACT</name>
<keyword evidence="3 6" id="KW-0812">Transmembrane</keyword>
<protein>
    <submittedName>
        <fullName evidence="8">MFS transporter</fullName>
    </submittedName>
</protein>
<evidence type="ECO:0000256" key="2">
    <source>
        <dbReference type="ARBA" id="ARBA00022475"/>
    </source>
</evidence>
<evidence type="ECO:0000256" key="1">
    <source>
        <dbReference type="ARBA" id="ARBA00004651"/>
    </source>
</evidence>
<feature type="transmembrane region" description="Helical" evidence="6">
    <location>
        <begin position="184"/>
        <end position="205"/>
    </location>
</feature>
<evidence type="ECO:0000256" key="4">
    <source>
        <dbReference type="ARBA" id="ARBA00022989"/>
    </source>
</evidence>
<feature type="transmembrane region" description="Helical" evidence="6">
    <location>
        <begin position="313"/>
        <end position="332"/>
    </location>
</feature>
<dbReference type="Pfam" id="PF07690">
    <property type="entry name" value="MFS_1"/>
    <property type="match status" value="1"/>
</dbReference>
<keyword evidence="2" id="KW-1003">Cell membrane</keyword>
<evidence type="ECO:0000256" key="6">
    <source>
        <dbReference type="SAM" id="Phobius"/>
    </source>
</evidence>
<dbReference type="PANTHER" id="PTHR43124:SF3">
    <property type="entry name" value="CHLORAMPHENICOL EFFLUX PUMP RV0191"/>
    <property type="match status" value="1"/>
</dbReference>
<dbReference type="PROSITE" id="PS50850">
    <property type="entry name" value="MFS"/>
    <property type="match status" value="1"/>
</dbReference>
<evidence type="ECO:0000313" key="9">
    <source>
        <dbReference type="Proteomes" id="UP000673975"/>
    </source>
</evidence>
<evidence type="ECO:0000313" key="8">
    <source>
        <dbReference type="EMBL" id="MBP3193767.1"/>
    </source>
</evidence>
<feature type="transmembrane region" description="Helical" evidence="6">
    <location>
        <begin position="115"/>
        <end position="138"/>
    </location>
</feature>
<gene>
    <name evidence="8" type="ORF">NATSA_13905</name>
</gene>
<feature type="transmembrane region" description="Helical" evidence="6">
    <location>
        <begin position="276"/>
        <end position="293"/>
    </location>
</feature>
<comment type="subcellular location">
    <subcellularLocation>
        <location evidence="1">Cell membrane</location>
        <topology evidence="1">Multi-pass membrane protein</topology>
    </subcellularLocation>
</comment>
<dbReference type="SUPFAM" id="SSF103473">
    <property type="entry name" value="MFS general substrate transporter"/>
    <property type="match status" value="1"/>
</dbReference>
<dbReference type="InterPro" id="IPR036259">
    <property type="entry name" value="MFS_trans_sf"/>
</dbReference>
<keyword evidence="4 6" id="KW-1133">Transmembrane helix</keyword>
<dbReference type="InterPro" id="IPR011701">
    <property type="entry name" value="MFS"/>
</dbReference>
<feature type="transmembrane region" description="Helical" evidence="6">
    <location>
        <begin position="28"/>
        <end position="48"/>
    </location>
</feature>
<feature type="transmembrane region" description="Helical" evidence="6">
    <location>
        <begin position="344"/>
        <end position="365"/>
    </location>
</feature>
<organism evidence="8 9">
    <name type="scientific">Natronogracilivirga saccharolytica</name>
    <dbReference type="NCBI Taxonomy" id="2812953"/>
    <lineage>
        <taxon>Bacteria</taxon>
        <taxon>Pseudomonadati</taxon>
        <taxon>Balneolota</taxon>
        <taxon>Balneolia</taxon>
        <taxon>Balneolales</taxon>
        <taxon>Cyclonatronaceae</taxon>
        <taxon>Natronogracilivirga</taxon>
    </lineage>
</organism>
<feature type="transmembrane region" description="Helical" evidence="6">
    <location>
        <begin position="81"/>
        <end position="103"/>
    </location>
</feature>
<feature type="transmembrane region" description="Helical" evidence="6">
    <location>
        <begin position="225"/>
        <end position="243"/>
    </location>
</feature>
<accession>A0A8J7RVL6</accession>
<feature type="domain" description="Major facilitator superfamily (MFS) profile" evidence="7">
    <location>
        <begin position="1"/>
        <end position="368"/>
    </location>
</feature>
<keyword evidence="9" id="KW-1185">Reference proteome</keyword>
<evidence type="ECO:0000256" key="3">
    <source>
        <dbReference type="ARBA" id="ARBA00022692"/>
    </source>
</evidence>
<dbReference type="GO" id="GO:0005886">
    <property type="term" value="C:plasma membrane"/>
    <property type="evidence" value="ECO:0007669"/>
    <property type="project" value="UniProtKB-SubCell"/>
</dbReference>
<dbReference type="AlphaFoldDB" id="A0A8J7RVL6"/>
<comment type="caution">
    <text evidence="8">The sequence shown here is derived from an EMBL/GenBank/DDBJ whole genome shotgun (WGS) entry which is preliminary data.</text>
</comment>
<dbReference type="Gene3D" id="1.20.1250.20">
    <property type="entry name" value="MFS general substrate transporter like domains"/>
    <property type="match status" value="1"/>
</dbReference>
<dbReference type="EMBL" id="JAFIDN010000013">
    <property type="protein sequence ID" value="MBP3193767.1"/>
    <property type="molecule type" value="Genomic_DNA"/>
</dbReference>
<reference evidence="8" key="1">
    <citation type="submission" date="2021-02" db="EMBL/GenBank/DDBJ databases">
        <title>Natronogracilivirga saccharolytica gen. nov. sp. nov. a new anaerobic, haloalkiliphilic carbohydrate-fermenting bacterium from soda lake and proposing of Cyclonatronumiaceae fam. nov. in the phylum Balneolaeota.</title>
        <authorList>
            <person name="Zhilina T.N."/>
            <person name="Sorokin D.Y."/>
            <person name="Zavarzina D.G."/>
            <person name="Toshchakov S.V."/>
            <person name="Kublanov I.V."/>
        </authorList>
    </citation>
    <scope>NUCLEOTIDE SEQUENCE</scope>
    <source>
        <strain evidence="8">Z-1702</strain>
    </source>
</reference>
<feature type="transmembrane region" description="Helical" evidence="6">
    <location>
        <begin position="255"/>
        <end position="270"/>
    </location>
</feature>
<keyword evidence="5 6" id="KW-0472">Membrane</keyword>
<dbReference type="InterPro" id="IPR050189">
    <property type="entry name" value="MFS_Efflux_Transporters"/>
</dbReference>
<sequence>MAGATIGPVLPLMTEVFADTPNADFLTRLILTMPALFIVIASPFCGWLTDRYGRKKLLIAGAVLYGLSGTAGAWLDSLTAILISRALLGISVASIMTVCITLIGDYYSGFQRQKITGLQSAFMAFGGVVFISAGGMLADISWRAPFLIYSFALLLLPAIMLFIKEPAQKSEVEVNADAGRDTSFSLLNVSVILAMAFLGMAMFYMIPVHIPFLIHTFGDISNTEVGLALSSFVLTGAIAALNYQRFLYVMSHQSIYVLSFFLLGIGYIMIFFSDSYAGIFAGLITGGAGSGLLKPNTTVWMLSEAPDYLRGRLSGMITTAVFLGQFLSPVLTRPLVENLSISEAFLFVGAGVTAISVSAALYLMISRRSSGTDRHQRSISN</sequence>